<keyword evidence="2 4" id="KW-1133">Transmembrane helix</keyword>
<dbReference type="GO" id="GO:0022857">
    <property type="term" value="F:transmembrane transporter activity"/>
    <property type="evidence" value="ECO:0007669"/>
    <property type="project" value="InterPro"/>
</dbReference>
<gene>
    <name evidence="6" type="ORF">EDC26_102251</name>
</gene>
<dbReference type="OrthoDB" id="8526297at2"/>
<name>A0A4R3MFC5_9BURK</name>
<dbReference type="SUPFAM" id="SSF103473">
    <property type="entry name" value="MFS general substrate transporter"/>
    <property type="match status" value="1"/>
</dbReference>
<organism evidence="6 7">
    <name type="scientific">Paralcaligenes ureilyticus</name>
    <dbReference type="NCBI Taxonomy" id="627131"/>
    <lineage>
        <taxon>Bacteria</taxon>
        <taxon>Pseudomonadati</taxon>
        <taxon>Pseudomonadota</taxon>
        <taxon>Betaproteobacteria</taxon>
        <taxon>Burkholderiales</taxon>
        <taxon>Alcaligenaceae</taxon>
        <taxon>Paralcaligenes</taxon>
    </lineage>
</organism>
<dbReference type="Proteomes" id="UP000295525">
    <property type="component" value="Unassembled WGS sequence"/>
</dbReference>
<feature type="transmembrane region" description="Helical" evidence="4">
    <location>
        <begin position="291"/>
        <end position="312"/>
    </location>
</feature>
<protein>
    <submittedName>
        <fullName evidence="6">Putative MFS family arabinose efflux permease</fullName>
    </submittedName>
</protein>
<evidence type="ECO:0000259" key="5">
    <source>
        <dbReference type="PROSITE" id="PS50850"/>
    </source>
</evidence>
<dbReference type="EMBL" id="SMAJ01000002">
    <property type="protein sequence ID" value="TCT10295.1"/>
    <property type="molecule type" value="Genomic_DNA"/>
</dbReference>
<evidence type="ECO:0000313" key="7">
    <source>
        <dbReference type="Proteomes" id="UP000295525"/>
    </source>
</evidence>
<comment type="caution">
    <text evidence="6">The sequence shown here is derived from an EMBL/GenBank/DDBJ whole genome shotgun (WGS) entry which is preliminary data.</text>
</comment>
<sequence length="403" mass="42791">MNSSVHSHLLWARGLRAFADGYVSLLLPLYLLALGMGPFQVGILATGTLFGSGVLTLLVGLYAHRLKYRVLLSMAGLLMAGTGFGFAAVTDFWPLLMIAIVGTLNPSSGDVSVFLPLEHAVLSGAVDEHRRTALFARYSLIGALAGALGALFAGAPDVMAATANLDTKTALQAMFVLYGVLGLVSALIYATLPMEVGANEQNVPPAPLHKSKRVVYTLAALFSLDAFGGGFVVQSMVALWLFEKFQLSISVAGAIFFWTGILSAFSYLAASRIANRFGLVNTMVFTHLPSSVFLILVPLMPTLSWAVLLLLARSALSQMDVPTRSSYVMAIVPPEERAAAASITAVPRSLASAASPLLAGYLLGASTFGWPLVIAGGLKIIYDLLLLGTFRNIRPPEESDRKR</sequence>
<feature type="domain" description="Major facilitator superfamily (MFS) profile" evidence="5">
    <location>
        <begin position="214"/>
        <end position="403"/>
    </location>
</feature>
<dbReference type="Pfam" id="PF07690">
    <property type="entry name" value="MFS_1"/>
    <property type="match status" value="2"/>
</dbReference>
<evidence type="ECO:0000256" key="2">
    <source>
        <dbReference type="ARBA" id="ARBA00022989"/>
    </source>
</evidence>
<dbReference type="RefSeq" id="WP_132579884.1">
    <property type="nucleotide sequence ID" value="NZ_SMAJ01000002.1"/>
</dbReference>
<feature type="transmembrane region" description="Helical" evidence="4">
    <location>
        <begin position="215"/>
        <end position="241"/>
    </location>
</feature>
<feature type="transmembrane region" description="Helical" evidence="4">
    <location>
        <begin position="175"/>
        <end position="194"/>
    </location>
</feature>
<dbReference type="AlphaFoldDB" id="A0A4R3MFC5"/>
<dbReference type="InterPro" id="IPR036259">
    <property type="entry name" value="MFS_trans_sf"/>
</dbReference>
<feature type="transmembrane region" description="Helical" evidence="4">
    <location>
        <begin position="21"/>
        <end position="37"/>
    </location>
</feature>
<feature type="transmembrane region" description="Helical" evidence="4">
    <location>
        <begin position="358"/>
        <end position="382"/>
    </location>
</feature>
<accession>A0A4R3MFC5</accession>
<feature type="transmembrane region" description="Helical" evidence="4">
    <location>
        <begin position="95"/>
        <end position="115"/>
    </location>
</feature>
<feature type="transmembrane region" description="Helical" evidence="4">
    <location>
        <begin position="70"/>
        <end position="89"/>
    </location>
</feature>
<feature type="transmembrane region" description="Helical" evidence="4">
    <location>
        <begin position="43"/>
        <end position="63"/>
    </location>
</feature>
<feature type="transmembrane region" description="Helical" evidence="4">
    <location>
        <begin position="135"/>
        <end position="155"/>
    </location>
</feature>
<dbReference type="PANTHER" id="PTHR23520">
    <property type="entry name" value="TRANSPORTER, PUTATIVE (AFU_ORTHOLOGUE AFUA_3G04000)-RELATED"/>
    <property type="match status" value="1"/>
</dbReference>
<evidence type="ECO:0000256" key="1">
    <source>
        <dbReference type="ARBA" id="ARBA00022692"/>
    </source>
</evidence>
<dbReference type="Gene3D" id="1.20.1250.20">
    <property type="entry name" value="MFS general substrate transporter like domains"/>
    <property type="match status" value="1"/>
</dbReference>
<evidence type="ECO:0000313" key="6">
    <source>
        <dbReference type="EMBL" id="TCT10295.1"/>
    </source>
</evidence>
<evidence type="ECO:0000256" key="4">
    <source>
        <dbReference type="SAM" id="Phobius"/>
    </source>
</evidence>
<proteinExistence type="predicted"/>
<dbReference type="PROSITE" id="PS50850">
    <property type="entry name" value="MFS"/>
    <property type="match status" value="1"/>
</dbReference>
<dbReference type="InterPro" id="IPR011701">
    <property type="entry name" value="MFS"/>
</dbReference>
<dbReference type="InterPro" id="IPR020846">
    <property type="entry name" value="MFS_dom"/>
</dbReference>
<keyword evidence="7" id="KW-1185">Reference proteome</keyword>
<evidence type="ECO:0000256" key="3">
    <source>
        <dbReference type="ARBA" id="ARBA00023136"/>
    </source>
</evidence>
<feature type="transmembrane region" description="Helical" evidence="4">
    <location>
        <begin position="247"/>
        <end position="270"/>
    </location>
</feature>
<keyword evidence="3 4" id="KW-0472">Membrane</keyword>
<keyword evidence="1 4" id="KW-0812">Transmembrane</keyword>
<dbReference type="PANTHER" id="PTHR23520:SF5">
    <property type="entry name" value="TRANSPORTER, PUTATIVE (AFU_ORTHOLOGUE AFUA_3G04000)-RELATED"/>
    <property type="match status" value="1"/>
</dbReference>
<reference evidence="6 7" key="1">
    <citation type="submission" date="2019-03" db="EMBL/GenBank/DDBJ databases">
        <title>Genomic Encyclopedia of Type Strains, Phase IV (KMG-IV): sequencing the most valuable type-strain genomes for metagenomic binning, comparative biology and taxonomic classification.</title>
        <authorList>
            <person name="Goeker M."/>
        </authorList>
    </citation>
    <scope>NUCLEOTIDE SEQUENCE [LARGE SCALE GENOMIC DNA]</scope>
    <source>
        <strain evidence="6 7">DSM 24591</strain>
    </source>
</reference>